<reference evidence="8 9" key="1">
    <citation type="submission" date="2018-01" db="EMBL/GenBank/DDBJ databases">
        <title>Draft genome of the strawberry crown rot pathogen Phytophthora cactorum.</title>
        <authorList>
            <person name="Armitage A.D."/>
            <person name="Lysoe E."/>
            <person name="Nellist C.F."/>
            <person name="Harrison R.J."/>
            <person name="Brurberg M.B."/>
        </authorList>
    </citation>
    <scope>NUCLEOTIDE SEQUENCE [LARGE SCALE GENOMIC DNA]</scope>
    <source>
        <strain evidence="8 9">10300</strain>
    </source>
</reference>
<evidence type="ECO:0000313" key="3">
    <source>
        <dbReference type="EMBL" id="KAG2868706.1"/>
    </source>
</evidence>
<dbReference type="Proteomes" id="UP000735874">
    <property type="component" value="Unassembled WGS sequence"/>
</dbReference>
<protein>
    <recommendedName>
        <fullName evidence="2">Protein FAM221A</fullName>
    </recommendedName>
</protein>
<dbReference type="Proteomes" id="UP000760860">
    <property type="component" value="Unassembled WGS sequence"/>
</dbReference>
<dbReference type="Proteomes" id="UP000774804">
    <property type="component" value="Unassembled WGS sequence"/>
</dbReference>
<evidence type="ECO:0000256" key="2">
    <source>
        <dbReference type="ARBA" id="ARBA00039630"/>
    </source>
</evidence>
<evidence type="ECO:0000313" key="9">
    <source>
        <dbReference type="Proteomes" id="UP000251314"/>
    </source>
</evidence>
<evidence type="ECO:0000313" key="7">
    <source>
        <dbReference type="EMBL" id="KAG3229361.1"/>
    </source>
</evidence>
<keyword evidence="9" id="KW-1185">Reference proteome</keyword>
<dbReference type="Proteomes" id="UP000251314">
    <property type="component" value="Unassembled WGS sequence"/>
</dbReference>
<dbReference type="PANTHER" id="PTHR31214">
    <property type="entry name" value="PROTEIN FAM221A-RELATED"/>
    <property type="match status" value="1"/>
</dbReference>
<dbReference type="Proteomes" id="UP000736787">
    <property type="component" value="Unassembled WGS sequence"/>
</dbReference>
<sequence>MEQDAASRAQSLQLLKSKLRRRRSKVNHRIAAACEDLTPNQHEEENYQQQEGMHLTKHSEPDIYATQREHSIHALPVKRSSRILIPEATQDPKLPAAETSTTQASCNQDEISVAELRQEFSELKGKATLPIVQQPNALSGPTPAPFPMKLKSYTKMIIQWSCATCKRECIPVREESRCLCGHRYKEHPSSVNDPRVKSPAGFRAFACTSANCSCRAFFYVVAEGAWILRCRCKHRHTDHDPGSKPFVCKKPNCGCQGFDSPWVCNCDHPWSAHRQHRVEKKFDPLQLLQAQFTAPELNTVHRTDLLASPLNLRL</sequence>
<comment type="similarity">
    <text evidence="1">Belongs to the FAM221 family.</text>
</comment>
<dbReference type="EMBL" id="RCMI01000005">
    <property type="protein sequence ID" value="KAG2944077.1"/>
    <property type="molecule type" value="Genomic_DNA"/>
</dbReference>
<evidence type="ECO:0000313" key="4">
    <source>
        <dbReference type="EMBL" id="KAG2944077.1"/>
    </source>
</evidence>
<evidence type="ECO:0000313" key="5">
    <source>
        <dbReference type="EMBL" id="KAG2955372.1"/>
    </source>
</evidence>
<dbReference type="EMBL" id="MJFZ01000010">
    <property type="protein sequence ID" value="RAW42910.1"/>
    <property type="molecule type" value="Genomic_DNA"/>
</dbReference>
<organism evidence="8 9">
    <name type="scientific">Phytophthora cactorum</name>
    <dbReference type="NCBI Taxonomy" id="29920"/>
    <lineage>
        <taxon>Eukaryota</taxon>
        <taxon>Sar</taxon>
        <taxon>Stramenopiles</taxon>
        <taxon>Oomycota</taxon>
        <taxon>Peronosporomycetes</taxon>
        <taxon>Peronosporales</taxon>
        <taxon>Peronosporaceae</taxon>
        <taxon>Phytophthora</taxon>
    </lineage>
</organism>
<comment type="caution">
    <text evidence="8">The sequence shown here is derived from an EMBL/GenBank/DDBJ whole genome shotgun (WGS) entry which is preliminary data.</text>
</comment>
<evidence type="ECO:0000256" key="1">
    <source>
        <dbReference type="ARBA" id="ARBA00011026"/>
    </source>
</evidence>
<dbReference type="EMBL" id="RCMK01000005">
    <property type="protein sequence ID" value="KAG2955372.1"/>
    <property type="molecule type" value="Genomic_DNA"/>
</dbReference>
<dbReference type="OrthoDB" id="196393at2759"/>
<name>A0A329T2M9_9STRA</name>
<accession>A0A329T2M9</accession>
<evidence type="ECO:0000313" key="6">
    <source>
        <dbReference type="EMBL" id="KAG3000054.1"/>
    </source>
</evidence>
<dbReference type="VEuPathDB" id="FungiDB:PC110_g974"/>
<dbReference type="EMBL" id="RCMV01000002">
    <property type="protein sequence ID" value="KAG3229361.1"/>
    <property type="molecule type" value="Genomic_DNA"/>
</dbReference>
<dbReference type="PANTHER" id="PTHR31214:SF2">
    <property type="entry name" value="PROTEIN FAM221A"/>
    <property type="match status" value="1"/>
</dbReference>
<gene>
    <name evidence="8" type="ORF">PC110_g974</name>
    <name evidence="3" type="ORF">PC113_g815</name>
    <name evidence="4" type="ORF">PC115_g508</name>
    <name evidence="5" type="ORF">PC117_g473</name>
    <name evidence="6" type="ORF">PC118_g462</name>
    <name evidence="7" type="ORF">PC129_g171</name>
</gene>
<dbReference type="Pfam" id="PF14753">
    <property type="entry name" value="FAM221"/>
    <property type="match status" value="1"/>
</dbReference>
<evidence type="ECO:0000313" key="8">
    <source>
        <dbReference type="EMBL" id="RAW42910.1"/>
    </source>
</evidence>
<dbReference type="EMBL" id="RCMG01000008">
    <property type="protein sequence ID" value="KAG2868706.1"/>
    <property type="molecule type" value="Genomic_DNA"/>
</dbReference>
<reference evidence="3" key="2">
    <citation type="submission" date="2018-10" db="EMBL/GenBank/DDBJ databases">
        <title>Effector identification in a new, highly contiguous assembly of the strawberry crown rot pathogen Phytophthora cactorum.</title>
        <authorList>
            <person name="Armitage A.D."/>
            <person name="Nellist C.F."/>
            <person name="Bates H."/>
            <person name="Vickerstaff R.J."/>
            <person name="Harrison R.J."/>
        </authorList>
    </citation>
    <scope>NUCLEOTIDE SEQUENCE</scope>
    <source>
        <strain evidence="3">15-7</strain>
        <strain evidence="4">4032</strain>
        <strain evidence="5">4040</strain>
        <strain evidence="6">P415</strain>
        <strain evidence="7">P421</strain>
    </source>
</reference>
<dbReference type="EMBL" id="RCML01000005">
    <property type="protein sequence ID" value="KAG3000054.1"/>
    <property type="molecule type" value="Genomic_DNA"/>
</dbReference>
<dbReference type="AlphaFoldDB" id="A0A329T2M9"/>
<dbReference type="Proteomes" id="UP000697107">
    <property type="component" value="Unassembled WGS sequence"/>
</dbReference>
<dbReference type="InterPro" id="IPR026755">
    <property type="entry name" value="Fam221a/b"/>
</dbReference>
<proteinExistence type="inferred from homology"/>